<name>A0A926KKG5_9BACL</name>
<reference evidence="3" key="1">
    <citation type="submission" date="2020-09" db="EMBL/GenBank/DDBJ databases">
        <title>Draft Genome Sequence of Paenibacillus sp. WST5.</title>
        <authorList>
            <person name="Bao Z."/>
        </authorList>
    </citation>
    <scope>NUCLEOTIDE SEQUENCE</scope>
    <source>
        <strain evidence="3">WST5</strain>
    </source>
</reference>
<keyword evidence="1" id="KW-0472">Membrane</keyword>
<feature type="transmembrane region" description="Helical" evidence="1">
    <location>
        <begin position="126"/>
        <end position="145"/>
    </location>
</feature>
<keyword evidence="1" id="KW-0812">Transmembrane</keyword>
<keyword evidence="4" id="KW-1185">Reference proteome</keyword>
<feature type="domain" description="DUF418" evidence="2">
    <location>
        <begin position="4"/>
        <end position="164"/>
    </location>
</feature>
<protein>
    <submittedName>
        <fullName evidence="3">DUF418 domain-containing protein</fullName>
    </submittedName>
</protein>
<feature type="transmembrane region" description="Helical" evidence="1">
    <location>
        <begin position="98"/>
        <end position="120"/>
    </location>
</feature>
<sequence length="182" mass="20690">MFFGRIGAFENIGKYARLFRSIRNISGMVSLLVIILFACTRLGYFELGAYQARLGQFLIYGCGIFLSFLYISLLVLLFQKPFGKKLLQPLKSVGRMSLTNYILQSVLSIAVFEGLGFYAKLDFIEVAGYCLLVIAAEIGISQWWLNRFPLGPMEWVWRRFIYGKLERVRPNEASAPSTATRA</sequence>
<dbReference type="InterPro" id="IPR007349">
    <property type="entry name" value="DUF418"/>
</dbReference>
<feature type="transmembrane region" description="Helical" evidence="1">
    <location>
        <begin position="57"/>
        <end position="78"/>
    </location>
</feature>
<dbReference type="EMBL" id="JACVVD010000001">
    <property type="protein sequence ID" value="MBD0378937.1"/>
    <property type="molecule type" value="Genomic_DNA"/>
</dbReference>
<organism evidence="3 4">
    <name type="scientific">Paenibacillus sedimenti</name>
    <dbReference type="NCBI Taxonomy" id="2770274"/>
    <lineage>
        <taxon>Bacteria</taxon>
        <taxon>Bacillati</taxon>
        <taxon>Bacillota</taxon>
        <taxon>Bacilli</taxon>
        <taxon>Bacillales</taxon>
        <taxon>Paenibacillaceae</taxon>
        <taxon>Paenibacillus</taxon>
    </lineage>
</organism>
<dbReference type="PANTHER" id="PTHR30590:SF2">
    <property type="entry name" value="INNER MEMBRANE PROTEIN"/>
    <property type="match status" value="1"/>
</dbReference>
<dbReference type="PANTHER" id="PTHR30590">
    <property type="entry name" value="INNER MEMBRANE PROTEIN"/>
    <property type="match status" value="1"/>
</dbReference>
<dbReference type="InterPro" id="IPR052529">
    <property type="entry name" value="Bact_Transport_Assoc"/>
</dbReference>
<gene>
    <name evidence="3" type="ORF">ICC18_02225</name>
</gene>
<evidence type="ECO:0000313" key="3">
    <source>
        <dbReference type="EMBL" id="MBD0378937.1"/>
    </source>
</evidence>
<dbReference type="Proteomes" id="UP000650466">
    <property type="component" value="Unassembled WGS sequence"/>
</dbReference>
<evidence type="ECO:0000256" key="1">
    <source>
        <dbReference type="SAM" id="Phobius"/>
    </source>
</evidence>
<evidence type="ECO:0000259" key="2">
    <source>
        <dbReference type="Pfam" id="PF04235"/>
    </source>
</evidence>
<proteinExistence type="predicted"/>
<dbReference type="Pfam" id="PF04235">
    <property type="entry name" value="DUF418"/>
    <property type="match status" value="1"/>
</dbReference>
<dbReference type="AlphaFoldDB" id="A0A926KKG5"/>
<feature type="transmembrane region" description="Helical" evidence="1">
    <location>
        <begin position="21"/>
        <end position="45"/>
    </location>
</feature>
<keyword evidence="1" id="KW-1133">Transmembrane helix</keyword>
<accession>A0A926KKG5</accession>
<comment type="caution">
    <text evidence="3">The sequence shown here is derived from an EMBL/GenBank/DDBJ whole genome shotgun (WGS) entry which is preliminary data.</text>
</comment>
<evidence type="ECO:0000313" key="4">
    <source>
        <dbReference type="Proteomes" id="UP000650466"/>
    </source>
</evidence>